<name>A0AA88H7B2_ARTSF</name>
<protein>
    <submittedName>
        <fullName evidence="1">Uncharacterized protein</fullName>
    </submittedName>
</protein>
<dbReference type="EMBL" id="JAVRJZ010000020">
    <property type="protein sequence ID" value="KAK2706163.1"/>
    <property type="molecule type" value="Genomic_DNA"/>
</dbReference>
<keyword evidence="2" id="KW-1185">Reference proteome</keyword>
<dbReference type="Proteomes" id="UP001187531">
    <property type="component" value="Unassembled WGS sequence"/>
</dbReference>
<comment type="caution">
    <text evidence="1">The sequence shown here is derived from an EMBL/GenBank/DDBJ whole genome shotgun (WGS) entry which is preliminary data.</text>
</comment>
<proteinExistence type="predicted"/>
<evidence type="ECO:0000313" key="2">
    <source>
        <dbReference type="Proteomes" id="UP001187531"/>
    </source>
</evidence>
<reference evidence="1" key="1">
    <citation type="submission" date="2023-07" db="EMBL/GenBank/DDBJ databases">
        <title>Chromosome-level genome assembly of Artemia franciscana.</title>
        <authorList>
            <person name="Jo E."/>
        </authorList>
    </citation>
    <scope>NUCLEOTIDE SEQUENCE</scope>
    <source>
        <tissue evidence="1">Whole body</tissue>
    </source>
</reference>
<evidence type="ECO:0000313" key="1">
    <source>
        <dbReference type="EMBL" id="KAK2706163.1"/>
    </source>
</evidence>
<accession>A0AA88H7B2</accession>
<dbReference type="AlphaFoldDB" id="A0AA88H7B2"/>
<gene>
    <name evidence="1" type="ORF">QYM36_016259</name>
</gene>
<sequence>MSNRIMIAHMHEKHAKMTLVVCYVPANEATDNQKETLYNELTSVLKDVPGMTFYKAENAKETARQGDSQSVSHITNEIVGKYNKTDGLVKDESGLLLTDPDKFKEAWAIHFRKLLKRPLPADPPSIPN</sequence>
<organism evidence="1 2">
    <name type="scientific">Artemia franciscana</name>
    <name type="common">Brine shrimp</name>
    <name type="synonym">Artemia sanfranciscana</name>
    <dbReference type="NCBI Taxonomy" id="6661"/>
    <lineage>
        <taxon>Eukaryota</taxon>
        <taxon>Metazoa</taxon>
        <taxon>Ecdysozoa</taxon>
        <taxon>Arthropoda</taxon>
        <taxon>Crustacea</taxon>
        <taxon>Branchiopoda</taxon>
        <taxon>Anostraca</taxon>
        <taxon>Artemiidae</taxon>
        <taxon>Artemia</taxon>
    </lineage>
</organism>